<feature type="compositionally biased region" description="Basic and acidic residues" evidence="1">
    <location>
        <begin position="415"/>
        <end position="425"/>
    </location>
</feature>
<sequence length="680" mass="76314">MVTLPTDARSRGAIISLVGECLDKPGAERPVTIMLGPPGSGSSEMHASLVEKYGEEHPFAYLNLGRQKSLLPRHVLGALAFRLESHNPAYSRVTLPRLRLGLLASDNDYSELSRKQSESAIKQSLKQFERKAEERYDGNYLAAFAKVADHSLGAPEGASELVVELLKRLSRSTRSYLRGFSGPVRWYGEHRLTQDSNGWRALAELSNWRHSGDTEEQRKLDQMLFSAFLADLRERADSPFRPHSFLLLLEDADTAGGRHFLDLLIRTRHEDALRGGGRADPLTVVVSAHRWLPRWGPSTGDQWPWRRPLEPDYVSLDDWGERRRPWLESEDSWWYPVRLRDLSPDEVRVRMELAAPSSPALARCLHLAPFVHRLTGGMPRAVQDVLTVITQQGMPGNDGPEQDVWLRALPDRTLRATEHPDDRTGDGASVPDAETGPRLVDSALRQLLRGFAPDDVDLLVRCAAARDLSSAIRLHSKFARLFNELRARWLLAPWTGDGGEAPDEAPSLHPWLRRLLLWRLAERADDWTTVHEELAEHFRETGNPTHEMYHRLAAGQLEKVTGHLAGRFGEQHATAWVASFNVITTAPNRFAPGDGPRTLFAGLLAAVPADSEVTVTALVRGLVAARWVWCDPLADPRRRLKETLADGFGQLTRLSGRDVVVLLDEAERYRYWRTSPATSP</sequence>
<evidence type="ECO:0000313" key="2">
    <source>
        <dbReference type="EMBL" id="APU15346.1"/>
    </source>
</evidence>
<evidence type="ECO:0000313" key="3">
    <source>
        <dbReference type="Proteomes" id="UP000185511"/>
    </source>
</evidence>
<gene>
    <name evidence="2" type="ORF">UA74_16580</name>
</gene>
<dbReference type="EMBL" id="CP016076">
    <property type="protein sequence ID" value="APU15346.1"/>
    <property type="molecule type" value="Genomic_DNA"/>
</dbReference>
<accession>A0AAC9LCZ4</accession>
<reference evidence="3" key="1">
    <citation type="submission" date="2016-06" db="EMBL/GenBank/DDBJ databases">
        <title>Complete genome sequence of Actinoalloteichus fjordicus DSM 46855 (=ADI127-17), type strain of the new species Actinoalloteichus fjordicus.</title>
        <authorList>
            <person name="Ruckert C."/>
            <person name="Nouioui I."/>
            <person name="Willmese J."/>
            <person name="van Wezel G."/>
            <person name="Klenk H.-P."/>
            <person name="Kalinowski J."/>
            <person name="Zotchev S.B."/>
        </authorList>
    </citation>
    <scope>NUCLEOTIDE SEQUENCE [LARGE SCALE GENOMIC DNA]</scope>
    <source>
        <strain evidence="3">ADI127-7</strain>
    </source>
</reference>
<keyword evidence="3" id="KW-1185">Reference proteome</keyword>
<evidence type="ECO:0000256" key="1">
    <source>
        <dbReference type="SAM" id="MobiDB-lite"/>
    </source>
</evidence>
<feature type="region of interest" description="Disordered" evidence="1">
    <location>
        <begin position="415"/>
        <end position="436"/>
    </location>
</feature>
<dbReference type="KEGG" id="acad:UA74_16580"/>
<dbReference type="Proteomes" id="UP000185511">
    <property type="component" value="Chromosome"/>
</dbReference>
<protein>
    <submittedName>
        <fullName evidence="2">Uncharacterized protein</fullName>
    </submittedName>
</protein>
<name>A0AAC9LCZ4_9PSEU</name>
<organism evidence="2 3">
    <name type="scientific">Actinoalloteichus fjordicus</name>
    <dbReference type="NCBI Taxonomy" id="1612552"/>
    <lineage>
        <taxon>Bacteria</taxon>
        <taxon>Bacillati</taxon>
        <taxon>Actinomycetota</taxon>
        <taxon>Actinomycetes</taxon>
        <taxon>Pseudonocardiales</taxon>
        <taxon>Pseudonocardiaceae</taxon>
        <taxon>Actinoalloteichus</taxon>
    </lineage>
</organism>
<dbReference type="RefSeq" id="WP_075741092.1">
    <property type="nucleotide sequence ID" value="NZ_CP016076.1"/>
</dbReference>
<proteinExistence type="predicted"/>
<dbReference type="AlphaFoldDB" id="A0AAC9LCZ4"/>